<dbReference type="AlphaFoldDB" id="A0A833PHU5"/>
<name>A0A833PHU5_ACIBZ</name>
<reference evidence="4" key="1">
    <citation type="journal article" date="2020" name="MBio">
        <title>Horizontal gene transfer to a defensive symbiont with a reduced genome amongst a multipartite beetle microbiome.</title>
        <authorList>
            <person name="Waterworth S.C."/>
            <person name="Florez L.V."/>
            <person name="Rees E.R."/>
            <person name="Hertweck C."/>
            <person name="Kaltenpoth M."/>
            <person name="Kwan J.C."/>
        </authorList>
    </citation>
    <scope>NUCLEOTIDE SEQUENCE [LARGE SCALE GENOMIC DNA]</scope>
</reference>
<feature type="region of interest" description="Disordered" evidence="1">
    <location>
        <begin position="591"/>
        <end position="625"/>
    </location>
</feature>
<dbReference type="EMBL" id="WNDP01000008">
    <property type="protein sequence ID" value="KAF1027607.1"/>
    <property type="molecule type" value="Genomic_DNA"/>
</dbReference>
<dbReference type="InterPro" id="IPR015378">
    <property type="entry name" value="Transposase-like_Mu_C"/>
</dbReference>
<evidence type="ECO:0000259" key="2">
    <source>
        <dbReference type="PROSITE" id="PS50994"/>
    </source>
</evidence>
<dbReference type="InterPro" id="IPR036397">
    <property type="entry name" value="RNaseH_sf"/>
</dbReference>
<dbReference type="InterPro" id="IPR012337">
    <property type="entry name" value="RNaseH-like_sf"/>
</dbReference>
<dbReference type="SUPFAM" id="SSF53098">
    <property type="entry name" value="Ribonuclease H-like"/>
    <property type="match status" value="1"/>
</dbReference>
<feature type="domain" description="Integrase catalytic" evidence="2">
    <location>
        <begin position="234"/>
        <end position="432"/>
    </location>
</feature>
<dbReference type="GO" id="GO:0015074">
    <property type="term" value="P:DNA integration"/>
    <property type="evidence" value="ECO:0007669"/>
    <property type="project" value="InterPro"/>
</dbReference>
<protein>
    <submittedName>
        <fullName evidence="3">Transposon Tn7 transposition protein TnsB</fullName>
    </submittedName>
</protein>
<accession>A0A833PHU5</accession>
<feature type="compositionally biased region" description="Low complexity" evidence="1">
    <location>
        <begin position="601"/>
        <end position="612"/>
    </location>
</feature>
<proteinExistence type="predicted"/>
<dbReference type="GO" id="GO:0003676">
    <property type="term" value="F:nucleic acid binding"/>
    <property type="evidence" value="ECO:0007669"/>
    <property type="project" value="InterPro"/>
</dbReference>
<evidence type="ECO:0000256" key="1">
    <source>
        <dbReference type="SAM" id="MobiDB-lite"/>
    </source>
</evidence>
<organism evidence="3 4">
    <name type="scientific">Acinetobacter bereziniae</name>
    <name type="common">Acinetobacter genomosp. 10</name>
    <dbReference type="NCBI Taxonomy" id="106648"/>
    <lineage>
        <taxon>Bacteria</taxon>
        <taxon>Pseudomonadati</taxon>
        <taxon>Pseudomonadota</taxon>
        <taxon>Gammaproteobacteria</taxon>
        <taxon>Moraxellales</taxon>
        <taxon>Moraxellaceae</taxon>
        <taxon>Acinetobacter</taxon>
    </lineage>
</organism>
<sequence>MEKPLLIPQPGFRFTFANHEHVFEITSSNYGVIRYASIAGGKPFSISASTFETRYKTGEIQCVFAPEKLFINPDSCSTIRRKERYVLTALAKLTAPTSIEPLRELIQEIALEIEDASPPSARTVARWILQYRMSSHNALSLSEHGKGNKTLRYPPEVYQIIKQVISEIYLQPEHRTSKDVRAFVLCKLNEQNIPTTYLPSLRAIQRSIAKLDPYIEMRVKKGSRIARKYFQAAGISAPTSFALHTVEIDTHYLDIIVIDPETGETLGRPFLACAIDTYTRAIVGTYISMFPPSALTTLAVIKDMITRHSYELPGGVPSIIIPDNGVEFKNNALARVCKQLSITITPSQIGTPNNKPHIERFFSTLTEGILQKLPGTTFSNPTARGEYDSSRKASLTLDKVKEYVDSWIKMVYQQTIHSTTGRAPLIAWQDAIEHTKPASLTKIDADIICRRPIDRNINHGQVIIDGLSYFSHALTTLKADGIKKVTVLVDDLDLSKVYIIHPDKKDLIIQADSTQPEYTYNLSRNVHLEVQKRKKQMSGSDRQRLGKHADLYNLYQLMKDIQKDLVRKKPKLKQFKIELPKQLTRLESELTSHPTNEELTAIPQQQNAPQPAVSFGSLKVKRHDK</sequence>
<gene>
    <name evidence="3" type="primary">tnsB_2</name>
    <name evidence="3" type="ORF">GAK29_00576</name>
</gene>
<dbReference type="Gene3D" id="3.30.420.10">
    <property type="entry name" value="Ribonuclease H-like superfamily/Ribonuclease H"/>
    <property type="match status" value="1"/>
</dbReference>
<dbReference type="Pfam" id="PF09299">
    <property type="entry name" value="Mu-transpos_C"/>
    <property type="match status" value="1"/>
</dbReference>
<dbReference type="Proteomes" id="UP000490535">
    <property type="component" value="Unassembled WGS sequence"/>
</dbReference>
<dbReference type="PROSITE" id="PS50994">
    <property type="entry name" value="INTEGRASE"/>
    <property type="match status" value="1"/>
</dbReference>
<comment type="caution">
    <text evidence="3">The sequence shown here is derived from an EMBL/GenBank/DDBJ whole genome shotgun (WGS) entry which is preliminary data.</text>
</comment>
<evidence type="ECO:0000313" key="3">
    <source>
        <dbReference type="EMBL" id="KAF1027607.1"/>
    </source>
</evidence>
<dbReference type="InterPro" id="IPR001584">
    <property type="entry name" value="Integrase_cat-core"/>
</dbReference>
<evidence type="ECO:0000313" key="4">
    <source>
        <dbReference type="Proteomes" id="UP000490535"/>
    </source>
</evidence>